<dbReference type="Pfam" id="PF08220">
    <property type="entry name" value="HTH_DeoR"/>
    <property type="match status" value="1"/>
</dbReference>
<name>A0A9X6NZW8_LACJH</name>
<dbReference type="SMART" id="SM00420">
    <property type="entry name" value="HTH_DEOR"/>
    <property type="match status" value="1"/>
</dbReference>
<dbReference type="RefSeq" id="WP_044025978.1">
    <property type="nucleotide sequence ID" value="NZ_NGOD01000065.1"/>
</dbReference>
<dbReference type="PANTHER" id="PTHR30363">
    <property type="entry name" value="HTH-TYPE TRANSCRIPTIONAL REGULATOR SRLR-RELATED"/>
    <property type="match status" value="1"/>
</dbReference>
<evidence type="ECO:0000256" key="4">
    <source>
        <dbReference type="ARBA" id="ARBA00023125"/>
    </source>
</evidence>
<dbReference type="InterPro" id="IPR018356">
    <property type="entry name" value="Tscrpt_reg_HTH_DeoR_CS"/>
</dbReference>
<dbReference type="Gene3D" id="1.10.10.10">
    <property type="entry name" value="Winged helix-like DNA-binding domain superfamily/Winged helix DNA-binding domain"/>
    <property type="match status" value="1"/>
</dbReference>
<keyword evidence="2" id="KW-0678">Repressor</keyword>
<dbReference type="InterPro" id="IPR014036">
    <property type="entry name" value="DeoR-like_C"/>
</dbReference>
<evidence type="ECO:0000313" key="9">
    <source>
        <dbReference type="Proteomes" id="UP000215693"/>
    </source>
</evidence>
<dbReference type="GO" id="GO:0003677">
    <property type="term" value="F:DNA binding"/>
    <property type="evidence" value="ECO:0007669"/>
    <property type="project" value="UniProtKB-KW"/>
</dbReference>
<dbReference type="SMART" id="SM01134">
    <property type="entry name" value="DeoRC"/>
    <property type="match status" value="1"/>
</dbReference>
<feature type="domain" description="HTH deoR-type" evidence="7">
    <location>
        <begin position="5"/>
        <end position="60"/>
    </location>
</feature>
<dbReference type="InterPro" id="IPR036388">
    <property type="entry name" value="WH-like_DNA-bd_sf"/>
</dbReference>
<dbReference type="GO" id="GO:0003700">
    <property type="term" value="F:DNA-binding transcription factor activity"/>
    <property type="evidence" value="ECO:0007669"/>
    <property type="project" value="InterPro"/>
</dbReference>
<evidence type="ECO:0000256" key="5">
    <source>
        <dbReference type="ARBA" id="ARBA00023163"/>
    </source>
</evidence>
<keyword evidence="5" id="KW-0804">Transcription</keyword>
<dbReference type="Gene3D" id="3.40.50.1360">
    <property type="match status" value="1"/>
</dbReference>
<dbReference type="InterPro" id="IPR036390">
    <property type="entry name" value="WH_DNA-bd_sf"/>
</dbReference>
<dbReference type="Proteomes" id="UP000215693">
    <property type="component" value="Unassembled WGS sequence"/>
</dbReference>
<accession>A0A9X6NZW8</accession>
<dbReference type="InterPro" id="IPR001034">
    <property type="entry name" value="DeoR_HTH"/>
</dbReference>
<organism evidence="8 9">
    <name type="scientific">Lactobacillus johnsonii</name>
    <dbReference type="NCBI Taxonomy" id="33959"/>
    <lineage>
        <taxon>Bacteria</taxon>
        <taxon>Bacillati</taxon>
        <taxon>Bacillota</taxon>
        <taxon>Bacilli</taxon>
        <taxon>Lactobacillales</taxon>
        <taxon>Lactobacillaceae</taxon>
        <taxon>Lactobacillus</taxon>
    </lineage>
</organism>
<dbReference type="PROSITE" id="PS00894">
    <property type="entry name" value="HTH_DEOR_1"/>
    <property type="match status" value="1"/>
</dbReference>
<dbReference type="SUPFAM" id="SSF100950">
    <property type="entry name" value="NagB/RpiA/CoA transferase-like"/>
    <property type="match status" value="1"/>
</dbReference>
<evidence type="ECO:0000256" key="6">
    <source>
        <dbReference type="ARBA" id="ARBA00024937"/>
    </source>
</evidence>
<dbReference type="InterPro" id="IPR037171">
    <property type="entry name" value="NagB/RpiA_transferase-like"/>
</dbReference>
<evidence type="ECO:0000259" key="7">
    <source>
        <dbReference type="PROSITE" id="PS51000"/>
    </source>
</evidence>
<dbReference type="PANTHER" id="PTHR30363:SF4">
    <property type="entry name" value="GLYCEROL-3-PHOSPHATE REGULON REPRESSOR"/>
    <property type="match status" value="1"/>
</dbReference>
<reference evidence="8 9" key="1">
    <citation type="submission" date="2017-04" db="EMBL/GenBank/DDBJ databases">
        <authorList>
            <person name="Lin X.B."/>
            <person name="Stothard P."/>
            <person name="Tasseva G."/>
            <person name="Walter J."/>
        </authorList>
    </citation>
    <scope>NUCLEOTIDE SEQUENCE [LARGE SCALE GENOMIC DNA]</scope>
    <source>
        <strain evidence="8 9">117c</strain>
    </source>
</reference>
<evidence type="ECO:0000256" key="1">
    <source>
        <dbReference type="ARBA" id="ARBA00021390"/>
    </source>
</evidence>
<sequence>MTNKKKERQDQIILLLNKRGFMSSTELAEQIGVTSMTIRRDITELDKQKKLLKTFGGAKPLSTPMPIEFSTSQKIHINVDLKKQIGQKLANLIEDGSTVFIGAGTTLLYSVPFLSKKNLTFITNSFPSFTELAATENRVLSTGGELHKNTGEFLGSIAERTFEGLNIDYALCSTNGIRDNNVTTSSEDEGKIQNVAIKHSVNSIIVADHTKLGKSDIITFKNLDEFNGLVTDDLVDSDTKLHYSRFTKVW</sequence>
<dbReference type="EMBL" id="NGOH01000099">
    <property type="protein sequence ID" value="OYS11084.1"/>
    <property type="molecule type" value="Genomic_DNA"/>
</dbReference>
<proteinExistence type="predicted"/>
<reference evidence="8 9" key="2">
    <citation type="submission" date="2017-09" db="EMBL/GenBank/DDBJ databases">
        <title>Tripartite evolution among Lactobacillus johnsonii, Lactobacillus taiwanensis, Lactobacillus reuteri and their rodent host.</title>
        <authorList>
            <person name="Wang T."/>
            <person name="Knowles S."/>
            <person name="Cheng C."/>
        </authorList>
    </citation>
    <scope>NUCLEOTIDE SEQUENCE [LARGE SCALE GENOMIC DNA]</scope>
    <source>
        <strain evidence="8 9">117c</strain>
    </source>
</reference>
<dbReference type="PROSITE" id="PS51000">
    <property type="entry name" value="HTH_DEOR_2"/>
    <property type="match status" value="1"/>
</dbReference>
<keyword evidence="4" id="KW-0238">DNA-binding</keyword>
<keyword evidence="3" id="KW-0805">Transcription regulation</keyword>
<dbReference type="SUPFAM" id="SSF46785">
    <property type="entry name" value="Winged helix' DNA-binding domain"/>
    <property type="match status" value="1"/>
</dbReference>
<evidence type="ECO:0000256" key="3">
    <source>
        <dbReference type="ARBA" id="ARBA00023015"/>
    </source>
</evidence>
<protein>
    <recommendedName>
        <fullName evidence="1">Lactose phosphotransferase system repressor</fullName>
    </recommendedName>
</protein>
<evidence type="ECO:0000256" key="2">
    <source>
        <dbReference type="ARBA" id="ARBA00022491"/>
    </source>
</evidence>
<comment type="function">
    <text evidence="6">Repressor of the lactose catabolism operon. Galactose-6-phosphate is the inducer.</text>
</comment>
<dbReference type="PRINTS" id="PR00037">
    <property type="entry name" value="HTHLACR"/>
</dbReference>
<dbReference type="InterPro" id="IPR050313">
    <property type="entry name" value="Carb_Metab_HTH_regulators"/>
</dbReference>
<dbReference type="Pfam" id="PF00455">
    <property type="entry name" value="DeoRC"/>
    <property type="match status" value="1"/>
</dbReference>
<comment type="caution">
    <text evidence="8">The sequence shown here is derived from an EMBL/GenBank/DDBJ whole genome shotgun (WGS) entry which is preliminary data.</text>
</comment>
<gene>
    <name evidence="8" type="ORF">CBF50_08540</name>
</gene>
<dbReference type="AlphaFoldDB" id="A0A9X6NZW8"/>
<evidence type="ECO:0000313" key="8">
    <source>
        <dbReference type="EMBL" id="OYS11084.1"/>
    </source>
</evidence>